<evidence type="ECO:0000256" key="1">
    <source>
        <dbReference type="SAM" id="Phobius"/>
    </source>
</evidence>
<keyword evidence="1" id="KW-1133">Transmembrane helix</keyword>
<feature type="transmembrane region" description="Helical" evidence="1">
    <location>
        <begin position="26"/>
        <end position="47"/>
    </location>
</feature>
<dbReference type="EMBL" id="VSSQ01141062">
    <property type="protein sequence ID" value="MPN62681.1"/>
    <property type="molecule type" value="Genomic_DNA"/>
</dbReference>
<keyword evidence="1" id="KW-0812">Transmembrane</keyword>
<proteinExistence type="predicted"/>
<organism evidence="2">
    <name type="scientific">bioreactor metagenome</name>
    <dbReference type="NCBI Taxonomy" id="1076179"/>
    <lineage>
        <taxon>unclassified sequences</taxon>
        <taxon>metagenomes</taxon>
        <taxon>ecological metagenomes</taxon>
    </lineage>
</organism>
<sequence length="63" mass="6814">MIGMAPGMLPVIFMGKAVLTPFSKEFLVPFSIKLVFIALAFIISLVVRKKGAATEKNGTDNDE</sequence>
<keyword evidence="1" id="KW-0472">Membrane</keyword>
<evidence type="ECO:0000313" key="2">
    <source>
        <dbReference type="EMBL" id="MPN62681.1"/>
    </source>
</evidence>
<accession>A0A645JGE6</accession>
<comment type="caution">
    <text evidence="2">The sequence shown here is derived from an EMBL/GenBank/DDBJ whole genome shotgun (WGS) entry which is preliminary data.</text>
</comment>
<dbReference type="AlphaFoldDB" id="A0A645JGE6"/>
<gene>
    <name evidence="2" type="ORF">SDC9_210434</name>
</gene>
<protein>
    <submittedName>
        <fullName evidence="2">Uncharacterized protein</fullName>
    </submittedName>
</protein>
<reference evidence="2" key="1">
    <citation type="submission" date="2019-08" db="EMBL/GenBank/DDBJ databases">
        <authorList>
            <person name="Kucharzyk K."/>
            <person name="Murdoch R.W."/>
            <person name="Higgins S."/>
            <person name="Loffler F."/>
        </authorList>
    </citation>
    <scope>NUCLEOTIDE SEQUENCE</scope>
</reference>
<name>A0A645JGE6_9ZZZZ</name>